<dbReference type="Pfam" id="PF00400">
    <property type="entry name" value="WD40"/>
    <property type="match status" value="2"/>
</dbReference>
<dbReference type="EMBL" id="LCUC01000045">
    <property type="protein sequence ID" value="KKY38850.1"/>
    <property type="molecule type" value="Genomic_DNA"/>
</dbReference>
<feature type="repeat" description="WD" evidence="1">
    <location>
        <begin position="432"/>
        <end position="455"/>
    </location>
</feature>
<dbReference type="AlphaFoldDB" id="A0A0G2IFI1"/>
<dbReference type="OrthoDB" id="308449at2759"/>
<dbReference type="PANTHER" id="PTHR44675">
    <property type="entry name" value="PAK1 INTERACTING PROTEIN 1"/>
    <property type="match status" value="1"/>
</dbReference>
<dbReference type="Proteomes" id="UP000034680">
    <property type="component" value="Unassembled WGS sequence"/>
</dbReference>
<dbReference type="PANTHER" id="PTHR44675:SF1">
    <property type="entry name" value="P21-ACTIVATED PROTEIN KINASE-INTERACTING PROTEIN 1"/>
    <property type="match status" value="1"/>
</dbReference>
<dbReference type="PROSITE" id="PS50082">
    <property type="entry name" value="WD_REPEATS_2"/>
    <property type="match status" value="1"/>
</dbReference>
<dbReference type="STRING" id="1214573.A0A0G2IFI1"/>
<name>A0A0G2IFI1_9PEZI</name>
<feature type="compositionally biased region" description="Acidic residues" evidence="2">
    <location>
        <begin position="491"/>
        <end position="512"/>
    </location>
</feature>
<accession>A0A0G2IFI1</accession>
<protein>
    <submittedName>
        <fullName evidence="3">Putative wd domain-containing protein</fullName>
    </submittedName>
</protein>
<evidence type="ECO:0000256" key="1">
    <source>
        <dbReference type="PROSITE-ProRule" id="PRU00221"/>
    </source>
</evidence>
<dbReference type="InterPro" id="IPR015943">
    <property type="entry name" value="WD40/YVTN_repeat-like_dom_sf"/>
</dbReference>
<dbReference type="InterPro" id="IPR051959">
    <property type="entry name" value="PAK1-Kinase_Regulator"/>
</dbReference>
<keyword evidence="1" id="KW-0853">WD repeat</keyword>
<gene>
    <name evidence="3" type="ORF">UCDDA912_g01111</name>
</gene>
<dbReference type="InterPro" id="IPR036322">
    <property type="entry name" value="WD40_repeat_dom_sf"/>
</dbReference>
<dbReference type="SMART" id="SM00320">
    <property type="entry name" value="WD40"/>
    <property type="match status" value="4"/>
</dbReference>
<evidence type="ECO:0000256" key="2">
    <source>
        <dbReference type="SAM" id="MobiDB-lite"/>
    </source>
</evidence>
<sequence>MAKRKRQAAVESEPAQKPKGSKKLKPGNGSPQPKTQQAKKTRTPKLAEASTGSSTTTDKTTPQRTGSPMTIQIIAGSYDRVLHGVTATVQPSSQVHFADSFLFNAHTSAIRCLALSPPSAPVPGQSQKVMLATGSTDERINVYNLSAHPPSAKASTDQELLSTIARRPILENSKNRELGTLMHHSSTVTRLSFPTRSKLLSSSEDSTIAVTRVRDWSLLSTIKAPVPAVTGRPSGDTAPMGGTPSGVNDFAVHPSMKVMISVSKGERCMRLWNLVTGKKAGVLDFGRAVLQEIGEGRHSTGEGRKVVWGTSGESGDEFAVGFDRDVLVFGMDSKVRCRVMPDARTKIHQFDYVRLGDDSEDTVFAVSTEDGRVLFLSTKAEDLEQAEAPEGKAAPLPRAKLLAQVGGKDAGVTGRVKDFKVMQSDAAPGVWFIVSASSDGKLRVWELASEELRPKAGKEAPRAGKLLGTHDTQNRITCVEAFVMIPRPEGVEESEDELQEEDEEDGGDSSDE</sequence>
<dbReference type="Gene3D" id="2.130.10.10">
    <property type="entry name" value="YVTN repeat-like/Quinoprotein amine dehydrogenase"/>
    <property type="match status" value="1"/>
</dbReference>
<evidence type="ECO:0000313" key="4">
    <source>
        <dbReference type="Proteomes" id="UP000034680"/>
    </source>
</evidence>
<dbReference type="SUPFAM" id="SSF50978">
    <property type="entry name" value="WD40 repeat-like"/>
    <property type="match status" value="1"/>
</dbReference>
<dbReference type="InterPro" id="IPR001680">
    <property type="entry name" value="WD40_rpt"/>
</dbReference>
<organism evidence="3 4">
    <name type="scientific">Diaporthe ampelina</name>
    <dbReference type="NCBI Taxonomy" id="1214573"/>
    <lineage>
        <taxon>Eukaryota</taxon>
        <taxon>Fungi</taxon>
        <taxon>Dikarya</taxon>
        <taxon>Ascomycota</taxon>
        <taxon>Pezizomycotina</taxon>
        <taxon>Sordariomycetes</taxon>
        <taxon>Sordariomycetidae</taxon>
        <taxon>Diaporthales</taxon>
        <taxon>Diaporthaceae</taxon>
        <taxon>Diaporthe</taxon>
    </lineage>
</organism>
<proteinExistence type="predicted"/>
<reference evidence="3 4" key="2">
    <citation type="submission" date="2015-05" db="EMBL/GenBank/DDBJ databases">
        <authorList>
            <person name="Morales-Cruz A."/>
            <person name="Amrine K.C."/>
            <person name="Cantu D."/>
        </authorList>
    </citation>
    <scope>NUCLEOTIDE SEQUENCE [LARGE SCALE GENOMIC DNA]</scope>
    <source>
        <strain evidence="3">DA912</strain>
    </source>
</reference>
<feature type="region of interest" description="Disordered" evidence="2">
    <location>
        <begin position="487"/>
        <end position="512"/>
    </location>
</feature>
<evidence type="ECO:0000313" key="3">
    <source>
        <dbReference type="EMBL" id="KKY38850.1"/>
    </source>
</evidence>
<reference evidence="3 4" key="1">
    <citation type="submission" date="2015-05" db="EMBL/GenBank/DDBJ databases">
        <title>Distinctive expansion of gene families associated with plant cell wall degradation and secondary metabolism in the genomes of grapevine trunk pathogens.</title>
        <authorList>
            <person name="Lawrence D.P."/>
            <person name="Travadon R."/>
            <person name="Rolshausen P.E."/>
            <person name="Baumgartner K."/>
        </authorList>
    </citation>
    <scope>NUCLEOTIDE SEQUENCE [LARGE SCALE GENOMIC DNA]</scope>
    <source>
        <strain evidence="3">DA912</strain>
    </source>
</reference>
<feature type="compositionally biased region" description="Low complexity" evidence="2">
    <location>
        <begin position="50"/>
        <end position="65"/>
    </location>
</feature>
<keyword evidence="4" id="KW-1185">Reference proteome</keyword>
<comment type="caution">
    <text evidence="3">The sequence shown here is derived from an EMBL/GenBank/DDBJ whole genome shotgun (WGS) entry which is preliminary data.</text>
</comment>
<feature type="region of interest" description="Disordered" evidence="2">
    <location>
        <begin position="1"/>
        <end position="68"/>
    </location>
</feature>